<accession>F9WKD0</accession>
<evidence type="ECO:0000313" key="2">
    <source>
        <dbReference type="EMBL" id="CCD17950.1"/>
    </source>
</evidence>
<evidence type="ECO:0008006" key="4">
    <source>
        <dbReference type="Google" id="ProtNLM"/>
    </source>
</evidence>
<dbReference type="VEuPathDB" id="TriTrypDB:TvY486_0005800"/>
<name>F9WKD0_TRYVY</name>
<keyword evidence="3" id="KW-1185">Reference proteome</keyword>
<sequence>MEGDEEECKLDIKDLGQGLEQLQSAWNQFQRSCPPASPPKNRSTLQGGPSPQSPGSKSLRHAHWCGESNREAEGKQQALESTTPLITRDGGWTALATELQVVGAVAERLPPLDGAMLTGPTHTCHSCGYNKANITAHFCFNCGSRL</sequence>
<evidence type="ECO:0000256" key="1">
    <source>
        <dbReference type="SAM" id="MobiDB-lite"/>
    </source>
</evidence>
<reference evidence="2 3" key="1">
    <citation type="journal article" date="2012" name="Proc. Natl. Acad. Sci. U.S.A.">
        <title>Antigenic diversity is generated by distinct evolutionary mechanisms in African trypanosome species.</title>
        <authorList>
            <person name="Jackson A.P."/>
            <person name="Berry A."/>
            <person name="Aslett M."/>
            <person name="Allison H.C."/>
            <person name="Burton P."/>
            <person name="Vavrova-Anderson J."/>
            <person name="Brown R."/>
            <person name="Browne H."/>
            <person name="Corton N."/>
            <person name="Hauser H."/>
            <person name="Gamble J."/>
            <person name="Gilderthorp R."/>
            <person name="Marcello L."/>
            <person name="McQuillan J."/>
            <person name="Otto T.D."/>
            <person name="Quail M.A."/>
            <person name="Sanders M.J."/>
            <person name="van Tonder A."/>
            <person name="Ginger M.L."/>
            <person name="Field M.C."/>
            <person name="Barry J.D."/>
            <person name="Hertz-Fowler C."/>
            <person name="Berriman M."/>
        </authorList>
    </citation>
    <scope>NUCLEOTIDE SEQUENCE</scope>
    <source>
        <strain evidence="2 3">Y486</strain>
    </source>
</reference>
<protein>
    <recommendedName>
        <fullName evidence="4">Zinc-ribbon domain-containing protein</fullName>
    </recommendedName>
</protein>
<gene>
    <name evidence="2" type="ORF">TvY486_0005800</name>
</gene>
<evidence type="ECO:0000313" key="3">
    <source>
        <dbReference type="Proteomes" id="UP000009027"/>
    </source>
</evidence>
<proteinExistence type="predicted"/>
<organism evidence="2 3">
    <name type="scientific">Trypanosoma vivax (strain Y486)</name>
    <dbReference type="NCBI Taxonomy" id="1055687"/>
    <lineage>
        <taxon>Eukaryota</taxon>
        <taxon>Discoba</taxon>
        <taxon>Euglenozoa</taxon>
        <taxon>Kinetoplastea</taxon>
        <taxon>Metakinetoplastina</taxon>
        <taxon>Trypanosomatida</taxon>
        <taxon>Trypanosomatidae</taxon>
        <taxon>Trypanosoma</taxon>
        <taxon>Duttonella</taxon>
    </lineage>
</organism>
<dbReference type="AlphaFoldDB" id="F9WKD0"/>
<dbReference type="EMBL" id="CAEX01000074">
    <property type="protein sequence ID" value="CCD17950.1"/>
    <property type="molecule type" value="Genomic_DNA"/>
</dbReference>
<dbReference type="Proteomes" id="UP000009027">
    <property type="component" value="Unassembled WGS sequence"/>
</dbReference>
<feature type="compositionally biased region" description="Low complexity" evidence="1">
    <location>
        <begin position="46"/>
        <end position="56"/>
    </location>
</feature>
<feature type="region of interest" description="Disordered" evidence="1">
    <location>
        <begin position="29"/>
        <end position="81"/>
    </location>
</feature>